<gene>
    <name evidence="2" type="ORF">AGOR_G00068110</name>
</gene>
<name>A0A8T3DP95_9TELE</name>
<dbReference type="OrthoDB" id="5859304at2759"/>
<sequence length="259" mass="28252">MQMGPLLSSCGGKWRGGGGGGKGVCETDNWSVASYDTNTAGKWSTRTPSHSELYAKDPNHQKYSVGKYNTFSSRDSHRVSHCDLKHTSFREKVQRWQPLPENAMPEGQTPAMVQESDRPLNQASGLPGDDQNQVKTAVPLAQLCKYHLAKCNSSPQCDSQCSLHSSQCFCLDGTGSATPLDSPLCAPDSTHPLTEEQQHPCHSPPNLQRDIYLNADATLLCKILPNLHPNTNNHSSSDPVFGAARDGSHRMPKIKETTV</sequence>
<feature type="compositionally biased region" description="Polar residues" evidence="1">
    <location>
        <begin position="119"/>
        <end position="131"/>
    </location>
</feature>
<dbReference type="AlphaFoldDB" id="A0A8T3DP95"/>
<accession>A0A8T3DP95</accession>
<feature type="region of interest" description="Disordered" evidence="1">
    <location>
        <begin position="232"/>
        <end position="259"/>
    </location>
</feature>
<evidence type="ECO:0000313" key="3">
    <source>
        <dbReference type="Proteomes" id="UP000829720"/>
    </source>
</evidence>
<evidence type="ECO:0000256" key="1">
    <source>
        <dbReference type="SAM" id="MobiDB-lite"/>
    </source>
</evidence>
<comment type="caution">
    <text evidence="2">The sequence shown here is derived from an EMBL/GenBank/DDBJ whole genome shotgun (WGS) entry which is preliminary data.</text>
</comment>
<organism evidence="2 3">
    <name type="scientific">Albula goreensis</name>
    <dbReference type="NCBI Taxonomy" id="1534307"/>
    <lineage>
        <taxon>Eukaryota</taxon>
        <taxon>Metazoa</taxon>
        <taxon>Chordata</taxon>
        <taxon>Craniata</taxon>
        <taxon>Vertebrata</taxon>
        <taxon>Euteleostomi</taxon>
        <taxon>Actinopterygii</taxon>
        <taxon>Neopterygii</taxon>
        <taxon>Teleostei</taxon>
        <taxon>Albuliformes</taxon>
        <taxon>Albulidae</taxon>
        <taxon>Albula</taxon>
    </lineage>
</organism>
<keyword evidence="3" id="KW-1185">Reference proteome</keyword>
<proteinExistence type="predicted"/>
<evidence type="ECO:0000313" key="2">
    <source>
        <dbReference type="EMBL" id="KAI1898030.1"/>
    </source>
</evidence>
<feature type="region of interest" description="Disordered" evidence="1">
    <location>
        <begin position="100"/>
        <end position="131"/>
    </location>
</feature>
<protein>
    <submittedName>
        <fullName evidence="2">Uncharacterized protein</fullName>
    </submittedName>
</protein>
<feature type="region of interest" description="Disordered" evidence="1">
    <location>
        <begin position="1"/>
        <end position="22"/>
    </location>
</feature>
<feature type="compositionally biased region" description="Basic and acidic residues" evidence="1">
    <location>
        <begin position="246"/>
        <end position="259"/>
    </location>
</feature>
<dbReference type="Proteomes" id="UP000829720">
    <property type="component" value="Unassembled WGS sequence"/>
</dbReference>
<feature type="region of interest" description="Disordered" evidence="1">
    <location>
        <begin position="39"/>
        <end position="58"/>
    </location>
</feature>
<reference evidence="2" key="1">
    <citation type="submission" date="2021-01" db="EMBL/GenBank/DDBJ databases">
        <authorList>
            <person name="Zahm M."/>
            <person name="Roques C."/>
            <person name="Cabau C."/>
            <person name="Klopp C."/>
            <person name="Donnadieu C."/>
            <person name="Jouanno E."/>
            <person name="Lampietro C."/>
            <person name="Louis A."/>
            <person name="Herpin A."/>
            <person name="Echchiki A."/>
            <person name="Berthelot C."/>
            <person name="Parey E."/>
            <person name="Roest-Crollius H."/>
            <person name="Braasch I."/>
            <person name="Postlethwait J."/>
            <person name="Bobe J."/>
            <person name="Montfort J."/>
            <person name="Bouchez O."/>
            <person name="Begum T."/>
            <person name="Mejri S."/>
            <person name="Adams A."/>
            <person name="Chen W.-J."/>
            <person name="Guiguen Y."/>
        </authorList>
    </citation>
    <scope>NUCLEOTIDE SEQUENCE</scope>
    <source>
        <tissue evidence="2">Blood</tissue>
    </source>
</reference>
<dbReference type="EMBL" id="JAERUA010000006">
    <property type="protein sequence ID" value="KAI1898030.1"/>
    <property type="molecule type" value="Genomic_DNA"/>
</dbReference>
<feature type="compositionally biased region" description="Gly residues" evidence="1">
    <location>
        <begin position="13"/>
        <end position="22"/>
    </location>
</feature>
<feature type="compositionally biased region" description="Polar residues" evidence="1">
    <location>
        <begin position="39"/>
        <end position="50"/>
    </location>
</feature>